<evidence type="ECO:0000256" key="7">
    <source>
        <dbReference type="SAM" id="SignalP"/>
    </source>
</evidence>
<evidence type="ECO:0000256" key="1">
    <source>
        <dbReference type="ARBA" id="ARBA00022670"/>
    </source>
</evidence>
<dbReference type="EMBL" id="GU260708">
    <property type="protein sequence ID" value="ADC36016.1"/>
    <property type="molecule type" value="Genomic_DNA"/>
</dbReference>
<dbReference type="Gene3D" id="1.10.1370.20">
    <property type="entry name" value="Oligoendopeptidase f, C-terminal domain"/>
    <property type="match status" value="1"/>
</dbReference>
<dbReference type="InterPro" id="IPR004438">
    <property type="entry name" value="Peptidase_M3B"/>
</dbReference>
<feature type="signal peptide" evidence="7">
    <location>
        <begin position="1"/>
        <end position="24"/>
    </location>
</feature>
<dbReference type="GO" id="GO:0006508">
    <property type="term" value="P:proteolysis"/>
    <property type="evidence" value="ECO:0007669"/>
    <property type="project" value="UniProtKB-KW"/>
</dbReference>
<reference evidence="10" key="1">
    <citation type="submission" date="2009-12" db="EMBL/GenBank/DDBJ databases">
        <authorList>
            <person name="Kielak A."/>
            <person name="van Veen J.A."/>
            <person name="Kowalchuk G.A."/>
        </authorList>
    </citation>
    <scope>NUCLEOTIDE SEQUENCE</scope>
</reference>
<evidence type="ECO:0000256" key="4">
    <source>
        <dbReference type="ARBA" id="ARBA00022833"/>
    </source>
</evidence>
<dbReference type="GO" id="GO:0004222">
    <property type="term" value="F:metalloendopeptidase activity"/>
    <property type="evidence" value="ECO:0007669"/>
    <property type="project" value="UniProtKB-UniRule"/>
</dbReference>
<dbReference type="PANTHER" id="PTHR11804">
    <property type="entry name" value="PROTEASE M3 THIMET OLIGOPEPTIDASE-RELATED"/>
    <property type="match status" value="1"/>
</dbReference>
<dbReference type="Pfam" id="PF08439">
    <property type="entry name" value="Peptidase_M3_N"/>
    <property type="match status" value="1"/>
</dbReference>
<keyword evidence="4 6" id="KW-0862">Zinc</keyword>
<keyword evidence="1 6" id="KW-0645">Protease</keyword>
<dbReference type="PANTHER" id="PTHR11804:SF84">
    <property type="entry name" value="SACCHAROLYSIN"/>
    <property type="match status" value="1"/>
</dbReference>
<dbReference type="Pfam" id="PF01432">
    <property type="entry name" value="Peptidase_M3"/>
    <property type="match status" value="1"/>
</dbReference>
<protein>
    <recommendedName>
        <fullName evidence="6">Oligopeptidase F</fullName>
        <ecNumber evidence="6">3.4.24.-</ecNumber>
    </recommendedName>
</protein>
<reference evidence="10" key="2">
    <citation type="journal article" date="2010" name="Appl. Environ. Microbiol.">
        <title>Comparative analysis of acidobacterial genomic fragments from terrestrial and aquatic metagenomic libraries, with emphasis on acidobacteria subdivision 6.</title>
        <authorList>
            <person name="Kielak A.M."/>
            <person name="van Veen J.A."/>
            <person name="Kowalchuk G.A."/>
        </authorList>
    </citation>
    <scope>NUCLEOTIDE SEQUENCE</scope>
</reference>
<organism evidence="10">
    <name type="scientific">uncultured bacterium 259</name>
    <dbReference type="NCBI Taxonomy" id="698386"/>
    <lineage>
        <taxon>Bacteria</taxon>
        <taxon>environmental samples</taxon>
    </lineage>
</organism>
<proteinExistence type="inferred from homology"/>
<keyword evidence="5 6" id="KW-0482">Metalloprotease</keyword>
<dbReference type="InterPro" id="IPR042088">
    <property type="entry name" value="OligoPept_F_C"/>
</dbReference>
<dbReference type="Gene3D" id="1.10.287.830">
    <property type="entry name" value="putative peptidase helix hairpin domain like"/>
    <property type="match status" value="1"/>
</dbReference>
<name>E3T6S2_9BACT</name>
<dbReference type="GO" id="GO:0006518">
    <property type="term" value="P:peptide metabolic process"/>
    <property type="evidence" value="ECO:0007669"/>
    <property type="project" value="TreeGrafter"/>
</dbReference>
<dbReference type="InterPro" id="IPR045090">
    <property type="entry name" value="Pept_M3A_M3B"/>
</dbReference>
<dbReference type="InterPro" id="IPR001567">
    <property type="entry name" value="Pept_M3A_M3B_dom"/>
</dbReference>
<feature type="chain" id="PRO_5003182216" description="Oligopeptidase F" evidence="7">
    <location>
        <begin position="25"/>
        <end position="641"/>
    </location>
</feature>
<comment type="similarity">
    <text evidence="6">Belongs to the peptidase M3B family.</text>
</comment>
<evidence type="ECO:0000256" key="3">
    <source>
        <dbReference type="ARBA" id="ARBA00022801"/>
    </source>
</evidence>
<comment type="function">
    <text evidence="6">Has oligopeptidase activity and degrades a variety of small bioactive peptides.</text>
</comment>
<evidence type="ECO:0000313" key="10">
    <source>
        <dbReference type="EMBL" id="ADC36016.1"/>
    </source>
</evidence>
<evidence type="ECO:0000256" key="5">
    <source>
        <dbReference type="ARBA" id="ARBA00023049"/>
    </source>
</evidence>
<evidence type="ECO:0000256" key="2">
    <source>
        <dbReference type="ARBA" id="ARBA00022723"/>
    </source>
</evidence>
<keyword evidence="7" id="KW-0732">Signal</keyword>
<feature type="domain" description="Oligopeptidase F N-terminal" evidence="9">
    <location>
        <begin position="151"/>
        <end position="218"/>
    </location>
</feature>
<accession>E3T6S2</accession>
<evidence type="ECO:0000259" key="9">
    <source>
        <dbReference type="Pfam" id="PF08439"/>
    </source>
</evidence>
<feature type="domain" description="Peptidase M3A/M3B catalytic" evidence="8">
    <location>
        <begin position="244"/>
        <end position="622"/>
    </location>
</feature>
<dbReference type="SUPFAM" id="SSF55486">
    <property type="entry name" value="Metalloproteases ('zincins'), catalytic domain"/>
    <property type="match status" value="1"/>
</dbReference>
<evidence type="ECO:0000259" key="8">
    <source>
        <dbReference type="Pfam" id="PF01432"/>
    </source>
</evidence>
<evidence type="ECO:0000256" key="6">
    <source>
        <dbReference type="RuleBase" id="RU368091"/>
    </source>
</evidence>
<dbReference type="AlphaFoldDB" id="E3T6S2"/>
<dbReference type="GO" id="GO:0046872">
    <property type="term" value="F:metal ion binding"/>
    <property type="evidence" value="ECO:0007669"/>
    <property type="project" value="UniProtKB-UniRule"/>
</dbReference>
<sequence length="641" mass="71501">MIRIRIRALLTALVLVSLAAAVTAQPFDGLRAAPSPAEGQERDRAKIDDKFKWNLTDLYASDEAWRSAKDELVPEIAKAAAFKGTLATSPAKLAEALDTVNRLGKELQRAYLYASLISDQDTRVSKYQGMQQEMQQLGAKFGEAIAYIEPEILKIDKATLDTWAAQEPKLKIYRHYLDDLQRRRPHTLSDNEERLLAASSVVTATGSSVYNILSNADFPYPSVTLSDGKTVKLDASAFSLYRGVPNREDRKKVMAAFFNTLGDYKGTFGATLNGQVQANEFYANARHYKTALEAALDAPNIPAAVYTSLVDGVNQGLPTFQRYLQLRKKMMNLPDLHYYDLYAPLVASADLSYTPEEAQSNVLAALAPLGPDYIAAVKRAFTERWIDLLPTEGKKSGAYSNGAGYDVHPYMLINFNGKYADMSTEAHELGHTMQSYLSNKAQPFPLANYPTFVAEVASTFNEALLIEHMLKTIKDDNTRLSLLGNYLENIKGTVFRQTQFAEFELRIHQAAERGQPITGETLDQLYLDIVRKYYGHDKGVCVVDDYVAHEWAFIPHFYLDFYVFQYATSFTASAALSEKVLAGDPAATKRYLAFLSAGGSKYPIELLKDAGVDMTTNEPLQLTVQKMNRIMDEMEKLLAKK</sequence>
<dbReference type="EC" id="3.4.24.-" evidence="6"/>
<comment type="cofactor">
    <cofactor evidence="6">
        <name>Zn(2+)</name>
        <dbReference type="ChEBI" id="CHEBI:29105"/>
    </cofactor>
    <text evidence="6">Binds 1 zinc ion.</text>
</comment>
<dbReference type="InterPro" id="IPR013647">
    <property type="entry name" value="OligopepF_N_dom"/>
</dbReference>
<dbReference type="Gene3D" id="1.20.140.70">
    <property type="entry name" value="Oligopeptidase f, N-terminal domain"/>
    <property type="match status" value="1"/>
</dbReference>
<dbReference type="NCBIfam" id="TIGR00181">
    <property type="entry name" value="pepF"/>
    <property type="match status" value="1"/>
</dbReference>
<keyword evidence="2 6" id="KW-0479">Metal-binding</keyword>
<keyword evidence="3 6" id="KW-0378">Hydrolase</keyword>
<dbReference type="CDD" id="cd09608">
    <property type="entry name" value="M3B_PepF"/>
    <property type="match status" value="1"/>
</dbReference>